<evidence type="ECO:0000256" key="5">
    <source>
        <dbReference type="ARBA" id="ARBA00014944"/>
    </source>
</evidence>
<dbReference type="KEGG" id="meiy:MIN45_P1754"/>
<evidence type="ECO:0000256" key="17">
    <source>
        <dbReference type="SAM" id="Phobius"/>
    </source>
</evidence>
<dbReference type="InterPro" id="IPR050324">
    <property type="entry name" value="CDP-alcohol_PTase-I"/>
</dbReference>
<dbReference type="NCBIfam" id="TIGR00560">
    <property type="entry name" value="pgsA"/>
    <property type="match status" value="1"/>
</dbReference>
<evidence type="ECO:0000256" key="3">
    <source>
        <dbReference type="ARBA" id="ARBA00010441"/>
    </source>
</evidence>
<evidence type="ECO:0000256" key="16">
    <source>
        <dbReference type="RuleBase" id="RU003750"/>
    </source>
</evidence>
<reference evidence="19" key="1">
    <citation type="journal article" date="2024" name="Int. J. Syst. Evol. Microbiol.">
        <title>Methylomarinovum tepidoasis sp. nov., a moderately thermophilic methanotroph of the family Methylothermaceae isolated from a deep-sea hydrothermal field.</title>
        <authorList>
            <person name="Hirayama H."/>
            <person name="Takaki Y."/>
            <person name="Abe M."/>
            <person name="Miyazaki M."/>
            <person name="Uematsu K."/>
            <person name="Matsui Y."/>
            <person name="Takai K."/>
        </authorList>
    </citation>
    <scope>NUCLEOTIDE SEQUENCE [LARGE SCALE GENOMIC DNA]</scope>
    <source>
        <strain evidence="19">IN45</strain>
    </source>
</reference>
<dbReference type="PANTHER" id="PTHR14269">
    <property type="entry name" value="CDP-DIACYLGLYCEROL--GLYCEROL-3-PHOSPHATE 3-PHOSPHATIDYLTRANSFERASE-RELATED"/>
    <property type="match status" value="1"/>
</dbReference>
<comment type="catalytic activity">
    <reaction evidence="14">
        <text>a CDP-1,2-diacyl-sn-glycerol + sn-glycerol 3-phosphate = a 1,2-diacyl-sn-glycero-3-phospho-(1'-sn-glycero-3'-phosphate) + CMP + H(+)</text>
        <dbReference type="Rhea" id="RHEA:12593"/>
        <dbReference type="ChEBI" id="CHEBI:15378"/>
        <dbReference type="ChEBI" id="CHEBI:57597"/>
        <dbReference type="ChEBI" id="CHEBI:58332"/>
        <dbReference type="ChEBI" id="CHEBI:60110"/>
        <dbReference type="ChEBI" id="CHEBI:60377"/>
        <dbReference type="EC" id="2.7.8.5"/>
    </reaction>
</comment>
<dbReference type="InterPro" id="IPR000462">
    <property type="entry name" value="CDP-OH_P_trans"/>
</dbReference>
<evidence type="ECO:0000256" key="4">
    <source>
        <dbReference type="ARBA" id="ARBA00013170"/>
    </source>
</evidence>
<evidence type="ECO:0000313" key="18">
    <source>
        <dbReference type="EMBL" id="BCX89382.1"/>
    </source>
</evidence>
<evidence type="ECO:0000256" key="11">
    <source>
        <dbReference type="ARBA" id="ARBA00023136"/>
    </source>
</evidence>
<keyword evidence="11 17" id="KW-0472">Membrane</keyword>
<dbReference type="Gene3D" id="1.20.120.1760">
    <property type="match status" value="1"/>
</dbReference>
<feature type="transmembrane region" description="Helical" evidence="17">
    <location>
        <begin position="12"/>
        <end position="29"/>
    </location>
</feature>
<dbReference type="Proteomes" id="UP001321450">
    <property type="component" value="Chromosome"/>
</dbReference>
<dbReference type="InterPro" id="IPR043130">
    <property type="entry name" value="CDP-OH_PTrfase_TM_dom"/>
</dbReference>
<comment type="pathway">
    <text evidence="2">Phospholipid metabolism; phosphatidylglycerol biosynthesis; phosphatidylglycerol from CDP-diacylglycerol: step 1/2.</text>
</comment>
<dbReference type="EC" id="2.7.8.5" evidence="4 15"/>
<dbReference type="InterPro" id="IPR004570">
    <property type="entry name" value="Phosphatidylglycerol_P_synth"/>
</dbReference>
<evidence type="ECO:0000256" key="15">
    <source>
        <dbReference type="NCBIfam" id="TIGR00560"/>
    </source>
</evidence>
<gene>
    <name evidence="18" type="ORF">MIN45_P1754</name>
</gene>
<dbReference type="EMBL" id="AP024718">
    <property type="protein sequence ID" value="BCX89382.1"/>
    <property type="molecule type" value="Genomic_DNA"/>
</dbReference>
<accession>A0AAU9C725</accession>
<dbReference type="GO" id="GO:0046474">
    <property type="term" value="P:glycerophospholipid biosynthetic process"/>
    <property type="evidence" value="ECO:0007669"/>
    <property type="project" value="TreeGrafter"/>
</dbReference>
<keyword evidence="6" id="KW-0444">Lipid biosynthesis</keyword>
<name>A0AAU9C725_9GAMM</name>
<feature type="transmembrane region" description="Helical" evidence="17">
    <location>
        <begin position="130"/>
        <end position="150"/>
    </location>
</feature>
<keyword evidence="8 17" id="KW-0812">Transmembrane</keyword>
<evidence type="ECO:0000256" key="2">
    <source>
        <dbReference type="ARBA" id="ARBA00005042"/>
    </source>
</evidence>
<keyword evidence="9 17" id="KW-1133">Transmembrane helix</keyword>
<dbReference type="RefSeq" id="WP_286291697.1">
    <property type="nucleotide sequence ID" value="NZ_AP024718.1"/>
</dbReference>
<evidence type="ECO:0000256" key="10">
    <source>
        <dbReference type="ARBA" id="ARBA00023098"/>
    </source>
</evidence>
<evidence type="ECO:0000256" key="13">
    <source>
        <dbReference type="ARBA" id="ARBA00023264"/>
    </source>
</evidence>
<keyword evidence="13" id="KW-1208">Phospholipid metabolism</keyword>
<evidence type="ECO:0000256" key="8">
    <source>
        <dbReference type="ARBA" id="ARBA00022692"/>
    </source>
</evidence>
<dbReference type="AlphaFoldDB" id="A0AAU9C725"/>
<keyword evidence="12" id="KW-0594">Phospholipid biosynthesis</keyword>
<dbReference type="PIRSF" id="PIRSF000847">
    <property type="entry name" value="Phos_ph_gly_syn"/>
    <property type="match status" value="1"/>
</dbReference>
<comment type="similarity">
    <text evidence="3 16">Belongs to the CDP-alcohol phosphatidyltransferase class-I family.</text>
</comment>
<feature type="transmembrane region" description="Helical" evidence="17">
    <location>
        <begin position="35"/>
        <end position="53"/>
    </location>
</feature>
<dbReference type="GO" id="GO:0008444">
    <property type="term" value="F:CDP-diacylglycerol-glycerol-3-phosphate 3-phosphatidyltransferase activity"/>
    <property type="evidence" value="ECO:0007669"/>
    <property type="project" value="UniProtKB-UniRule"/>
</dbReference>
<evidence type="ECO:0000256" key="6">
    <source>
        <dbReference type="ARBA" id="ARBA00022516"/>
    </source>
</evidence>
<feature type="transmembrane region" description="Helical" evidence="17">
    <location>
        <begin position="156"/>
        <end position="176"/>
    </location>
</feature>
<dbReference type="InterPro" id="IPR048254">
    <property type="entry name" value="CDP_ALCOHOL_P_TRANSF_CS"/>
</dbReference>
<proteinExistence type="inferred from homology"/>
<dbReference type="PANTHER" id="PTHR14269:SF62">
    <property type="entry name" value="CDP-DIACYLGLYCEROL--GLYCEROL-3-PHOSPHATE 3-PHOSPHATIDYLTRANSFERASE 1, CHLOROPLASTIC"/>
    <property type="match status" value="1"/>
</dbReference>
<dbReference type="PROSITE" id="PS00379">
    <property type="entry name" value="CDP_ALCOHOL_P_TRANSF"/>
    <property type="match status" value="1"/>
</dbReference>
<dbReference type="Pfam" id="PF01066">
    <property type="entry name" value="CDP-OH_P_transf"/>
    <property type="match status" value="1"/>
</dbReference>
<evidence type="ECO:0000256" key="9">
    <source>
        <dbReference type="ARBA" id="ARBA00022989"/>
    </source>
</evidence>
<dbReference type="GO" id="GO:0005886">
    <property type="term" value="C:plasma membrane"/>
    <property type="evidence" value="ECO:0007669"/>
    <property type="project" value="TreeGrafter"/>
</dbReference>
<organism evidence="18 19">
    <name type="scientific">Methylomarinovum tepidoasis</name>
    <dbReference type="NCBI Taxonomy" id="2840183"/>
    <lineage>
        <taxon>Bacteria</taxon>
        <taxon>Pseudomonadati</taxon>
        <taxon>Pseudomonadota</taxon>
        <taxon>Gammaproteobacteria</taxon>
        <taxon>Methylococcales</taxon>
        <taxon>Methylothermaceae</taxon>
        <taxon>Methylomarinovum</taxon>
    </lineage>
</organism>
<sequence length="187" mass="20954">MPRFNLATWLTLLRIALIPVLVVCFYLPWPGMRVLAAFMFVVAAVTDWLDGWLARRLGQTTRFGAFLDPVADKLMVASALVLLVQYDPEPGMAIAAVIIIGREITIASLREWMAEIGQRGVVEVSWLGKLKTTLQMVAITLLLFGIEWWHAVLWPLGLAGLYLAAVMTLWSMINYLRAAWPALMQGR</sequence>
<evidence type="ECO:0000313" key="19">
    <source>
        <dbReference type="Proteomes" id="UP001321450"/>
    </source>
</evidence>
<protein>
    <recommendedName>
        <fullName evidence="5 15">CDP-diacylglycerol--glycerol-3-phosphate 3-phosphatidyltransferase</fullName>
        <ecNumber evidence="4 15">2.7.8.5</ecNumber>
    </recommendedName>
</protein>
<evidence type="ECO:0000256" key="1">
    <source>
        <dbReference type="ARBA" id="ARBA00004141"/>
    </source>
</evidence>
<comment type="subcellular location">
    <subcellularLocation>
        <location evidence="1">Membrane</location>
        <topology evidence="1">Multi-pass membrane protein</topology>
    </subcellularLocation>
</comment>
<keyword evidence="19" id="KW-1185">Reference proteome</keyword>
<keyword evidence="10" id="KW-0443">Lipid metabolism</keyword>
<keyword evidence="7 16" id="KW-0808">Transferase</keyword>
<evidence type="ECO:0000256" key="12">
    <source>
        <dbReference type="ARBA" id="ARBA00023209"/>
    </source>
</evidence>
<evidence type="ECO:0000256" key="14">
    <source>
        <dbReference type="ARBA" id="ARBA00048586"/>
    </source>
</evidence>
<evidence type="ECO:0000256" key="7">
    <source>
        <dbReference type="ARBA" id="ARBA00022679"/>
    </source>
</evidence>